<dbReference type="Gene3D" id="1.10.472.20">
    <property type="entry name" value="Nitrile hydratase, beta subunit"/>
    <property type="match status" value="1"/>
</dbReference>
<dbReference type="InterPro" id="IPR049054">
    <property type="entry name" value="CN_hydtase_beta-like_N"/>
</dbReference>
<dbReference type="Proteomes" id="UP000050297">
    <property type="component" value="Unassembled WGS sequence"/>
</dbReference>
<proteinExistence type="predicted"/>
<feature type="domain" description="Nitrile hydratase beta subunit-like N-terminal" evidence="1">
    <location>
        <begin position="1"/>
        <end position="98"/>
    </location>
</feature>
<comment type="caution">
    <text evidence="2">The sequence shown here is derived from an EMBL/GenBank/DDBJ whole genome shotgun (WGS) entry which is preliminary data.</text>
</comment>
<dbReference type="InterPro" id="IPR042262">
    <property type="entry name" value="CN_hydtase_beta_C"/>
</dbReference>
<gene>
    <name evidence="2" type="ORF">ALO91_103341</name>
</gene>
<protein>
    <recommendedName>
        <fullName evidence="1">Nitrile hydratase beta subunit-like N-terminal domain-containing protein</fullName>
    </recommendedName>
</protein>
<evidence type="ECO:0000313" key="2">
    <source>
        <dbReference type="EMBL" id="KPW19561.1"/>
    </source>
</evidence>
<dbReference type="AlphaFoldDB" id="A0A0L8IQ09"/>
<sequence length="102" mass="11776">MNAAHDVGGMHIGPIAIEIDEPVFHEQWEKDVLSFSLLVFMGGFCTVDEFRHWIEKMAPAHYFGTVYYEHWLFSIEKLLVKYDLVTEQEIAQKMAQLSAEVA</sequence>
<evidence type="ECO:0000313" key="3">
    <source>
        <dbReference type="Proteomes" id="UP000050297"/>
    </source>
</evidence>
<name>A0A0L8IQ09_PSESX</name>
<reference evidence="2 3" key="1">
    <citation type="submission" date="2015-09" db="EMBL/GenBank/DDBJ databases">
        <title>Genome announcement of multiple Pseudomonas syringae strains.</title>
        <authorList>
            <person name="Thakur S."/>
            <person name="Wang P.W."/>
            <person name="Gong Y."/>
            <person name="Weir B.S."/>
            <person name="Guttman D.S."/>
        </authorList>
    </citation>
    <scope>NUCLEOTIDE SEQUENCE [LARGE SCALE GENOMIC DNA]</scope>
    <source>
        <strain evidence="2 3">ICMP2802</strain>
    </source>
</reference>
<dbReference type="EMBL" id="LJPM01000280">
    <property type="protein sequence ID" value="KPW19561.1"/>
    <property type="molecule type" value="Genomic_DNA"/>
</dbReference>
<dbReference type="PATRIC" id="fig|199198.4.peg.2441"/>
<dbReference type="Pfam" id="PF21006">
    <property type="entry name" value="NHase_beta_N"/>
    <property type="match status" value="1"/>
</dbReference>
<dbReference type="RefSeq" id="WP_004407643.1">
    <property type="nucleotide sequence ID" value="NZ_LGAR01000114.1"/>
</dbReference>
<dbReference type="SUPFAM" id="SSF50090">
    <property type="entry name" value="Electron transport accessory proteins"/>
    <property type="match status" value="1"/>
</dbReference>
<dbReference type="InterPro" id="IPR008990">
    <property type="entry name" value="Elect_transpt_acc-like_dom_sf"/>
</dbReference>
<accession>A0A0L8IQ09</accession>
<evidence type="ECO:0000259" key="1">
    <source>
        <dbReference type="Pfam" id="PF21006"/>
    </source>
</evidence>
<organism evidence="2 3">
    <name type="scientific">Pseudomonas syringae pv. aceris</name>
    <dbReference type="NCBI Taxonomy" id="199198"/>
    <lineage>
        <taxon>Bacteria</taxon>
        <taxon>Pseudomonadati</taxon>
        <taxon>Pseudomonadota</taxon>
        <taxon>Gammaproteobacteria</taxon>
        <taxon>Pseudomonadales</taxon>
        <taxon>Pseudomonadaceae</taxon>
        <taxon>Pseudomonas</taxon>
        <taxon>Pseudomonas syringae</taxon>
    </lineage>
</organism>